<protein>
    <submittedName>
        <fullName evidence="4">DUF6049 family protein</fullName>
    </submittedName>
</protein>
<name>A0AA41QBJ7_9MICO</name>
<feature type="signal peptide" evidence="3">
    <location>
        <begin position="1"/>
        <end position="37"/>
    </location>
</feature>
<feature type="transmembrane region" description="Helical" evidence="2">
    <location>
        <begin position="702"/>
        <end position="723"/>
    </location>
</feature>
<sequence>MTPTSDDLLPSTSRRRPGRTRLVALAALLAGSLSVVAPTAAGAVAGPTSALGSGASVAQADGAAPAAEEAVAVTDPVTVELVEIDKPVARGTELVTITARVTNNQDVPLEGARAELRLNFRTVTDPETLAEWISAPLDTSFSGTRGGDQQPVPTLAPGESATMVFQYNFGKATMQGWGPRQLAVTVSDGTGRLGRLRSFVVYDSQDGSAPGQPVDLSIALPVTGPALDPADATAQVVELARQAAEGGRLDRLLQVAETGTVALAVDPATVAVAATATGSDMGPLHAWADEITAAGDGTSVFALPAYDPDLGALAHSGIGVEATSAFLAAPLPQGWSAPASWQTNLAWPADGVRPDLATVSTAFSAGRNLVVVGAGALAPVESTTTPSGLAPVAVDGGQVATALVSDEVLTDALVAGTNLTTAQDSGGDAAAEGEDAAAAPAGAGMPTAQALQLILAELAAVAAQPGDPQHLFIGLPRDWKPDVAAYENALTTLVGSGLVRIAPLAELLAGPVPATPREPLADEAPQSGELSPDVVGSLERVRTQVAAFSSVAGDNAPVVTADVNPRLVAPLAVTYRDADPARGAAVTAAVDHAHATLAQVAVVPRVGINFLTSAGSLPVRIRNDLPVDAVVTVALRPDDLRLQVQGRPQEVIPAHSEKDVLVPVRALGAGIVDVTVDVLTPSEQRIGVSSFEVRVNAEWEAIGTWIGGGLIALLFVAGIWRTVRRGRSPYRATSADVEAATGEVKAAATAAATPGSTTEGSAAPAGPAHARQQ</sequence>
<dbReference type="RefSeq" id="WP_236088200.1">
    <property type="nucleotide sequence ID" value="NZ_JAKGSG010000020.1"/>
</dbReference>
<keyword evidence="2" id="KW-1133">Transmembrane helix</keyword>
<accession>A0AA41QBJ7</accession>
<dbReference type="Proteomes" id="UP001165405">
    <property type="component" value="Unassembled WGS sequence"/>
</dbReference>
<reference evidence="4" key="1">
    <citation type="submission" date="2022-01" db="EMBL/GenBank/DDBJ databases">
        <title>Antribacter sp. nov., isolated from Guizhou of China.</title>
        <authorList>
            <person name="Chengliang C."/>
            <person name="Ya Z."/>
        </authorList>
    </citation>
    <scope>NUCLEOTIDE SEQUENCE</scope>
    <source>
        <strain evidence="4">KLBMP 9083</strain>
    </source>
</reference>
<proteinExistence type="predicted"/>
<gene>
    <name evidence="4" type="ORF">L1785_05505</name>
</gene>
<feature type="region of interest" description="Disordered" evidence="1">
    <location>
        <begin position="422"/>
        <end position="441"/>
    </location>
</feature>
<feature type="compositionally biased region" description="Low complexity" evidence="1">
    <location>
        <begin position="743"/>
        <end position="763"/>
    </location>
</feature>
<keyword evidence="2" id="KW-0812">Transmembrane</keyword>
<keyword evidence="2" id="KW-0472">Membrane</keyword>
<keyword evidence="5" id="KW-1185">Reference proteome</keyword>
<comment type="caution">
    <text evidence="4">The sequence shown here is derived from an EMBL/GenBank/DDBJ whole genome shotgun (WGS) entry which is preliminary data.</text>
</comment>
<evidence type="ECO:0000313" key="5">
    <source>
        <dbReference type="Proteomes" id="UP001165405"/>
    </source>
</evidence>
<feature type="region of interest" description="Disordered" evidence="1">
    <location>
        <begin position="743"/>
        <end position="773"/>
    </location>
</feature>
<dbReference type="AlphaFoldDB" id="A0AA41QBJ7"/>
<organism evidence="4 5">
    <name type="scientific">Antribacter soli</name>
    <dbReference type="NCBI Taxonomy" id="2910976"/>
    <lineage>
        <taxon>Bacteria</taxon>
        <taxon>Bacillati</taxon>
        <taxon>Actinomycetota</taxon>
        <taxon>Actinomycetes</taxon>
        <taxon>Micrococcales</taxon>
        <taxon>Promicromonosporaceae</taxon>
        <taxon>Antribacter</taxon>
    </lineage>
</organism>
<keyword evidence="3" id="KW-0732">Signal</keyword>
<evidence type="ECO:0000256" key="2">
    <source>
        <dbReference type="SAM" id="Phobius"/>
    </source>
</evidence>
<dbReference type="InterPro" id="IPR046112">
    <property type="entry name" value="DUF6049"/>
</dbReference>
<dbReference type="EMBL" id="JAKGSG010000020">
    <property type="protein sequence ID" value="MCF4120430.1"/>
    <property type="molecule type" value="Genomic_DNA"/>
</dbReference>
<feature type="chain" id="PRO_5041423851" evidence="3">
    <location>
        <begin position="38"/>
        <end position="773"/>
    </location>
</feature>
<evidence type="ECO:0000256" key="1">
    <source>
        <dbReference type="SAM" id="MobiDB-lite"/>
    </source>
</evidence>
<evidence type="ECO:0000256" key="3">
    <source>
        <dbReference type="SAM" id="SignalP"/>
    </source>
</evidence>
<dbReference type="Pfam" id="PF19516">
    <property type="entry name" value="DUF6049"/>
    <property type="match status" value="1"/>
</dbReference>
<evidence type="ECO:0000313" key="4">
    <source>
        <dbReference type="EMBL" id="MCF4120430.1"/>
    </source>
</evidence>